<evidence type="ECO:0000313" key="10">
    <source>
        <dbReference type="EMBL" id="MDB8620402.1"/>
    </source>
</evidence>
<dbReference type="Pfam" id="PF01765">
    <property type="entry name" value="RRF"/>
    <property type="match status" value="1"/>
</dbReference>
<organism evidence="13 16">
    <name type="scientific">Streptococcus parasanguinis</name>
    <dbReference type="NCBI Taxonomy" id="1318"/>
    <lineage>
        <taxon>Bacteria</taxon>
        <taxon>Bacillati</taxon>
        <taxon>Bacillota</taxon>
        <taxon>Bacilli</taxon>
        <taxon>Lactobacillales</taxon>
        <taxon>Streptococcaceae</taxon>
        <taxon>Streptococcus</taxon>
    </lineage>
</organism>
<dbReference type="EMBL" id="WMYS01000001">
    <property type="protein sequence ID" value="MTR40401.1"/>
    <property type="molecule type" value="Genomic_DNA"/>
</dbReference>
<evidence type="ECO:0000313" key="15">
    <source>
        <dbReference type="Proteomes" id="UP000285725"/>
    </source>
</evidence>
<evidence type="ECO:0000256" key="3">
    <source>
        <dbReference type="ARBA" id="ARBA00022490"/>
    </source>
</evidence>
<dbReference type="RefSeq" id="WP_003005165.1">
    <property type="nucleotide sequence ID" value="NZ_CABIWQ010000001.1"/>
</dbReference>
<dbReference type="GO" id="GO:0006415">
    <property type="term" value="P:translational termination"/>
    <property type="evidence" value="ECO:0007669"/>
    <property type="project" value="UniProtKB-UniRule"/>
</dbReference>
<dbReference type="EMBL" id="QRQU01000001">
    <property type="protein sequence ID" value="RHN27391.1"/>
    <property type="molecule type" value="Genomic_DNA"/>
</dbReference>
<dbReference type="Proteomes" id="UP001212685">
    <property type="component" value="Unassembled WGS sequence"/>
</dbReference>
<feature type="domain" description="Ribosome recycling factor" evidence="7">
    <location>
        <begin position="22"/>
        <end position="183"/>
    </location>
</feature>
<reference evidence="17 18" key="2">
    <citation type="journal article" date="2019" name="Nat. Med.">
        <title>A library of human gut bacterial isolates paired with longitudinal multiomics data enables mechanistic microbiome research.</title>
        <authorList>
            <person name="Poyet M."/>
            <person name="Groussin M."/>
            <person name="Gibbons S.M."/>
            <person name="Avila-Pacheco J."/>
            <person name="Jiang X."/>
            <person name="Kearney S.M."/>
            <person name="Perrotta A.R."/>
            <person name="Berdy B."/>
            <person name="Zhao S."/>
            <person name="Lieberman T.D."/>
            <person name="Swanson P.K."/>
            <person name="Smith M."/>
            <person name="Roesemann S."/>
            <person name="Alexander J.E."/>
            <person name="Rich S.A."/>
            <person name="Livny J."/>
            <person name="Vlamakis H."/>
            <person name="Clish C."/>
            <person name="Bullock K."/>
            <person name="Deik A."/>
            <person name="Scott J."/>
            <person name="Pierce K.A."/>
            <person name="Xavier R.J."/>
            <person name="Alm E.J."/>
        </authorList>
    </citation>
    <scope>NUCLEOTIDE SEQUENCE [LARGE SCALE GENOMIC DNA]</scope>
    <source>
        <strain evidence="12 18">BIOML-A10</strain>
        <strain evidence="11 17">BIOML-A18</strain>
    </source>
</reference>
<evidence type="ECO:0000256" key="2">
    <source>
        <dbReference type="ARBA" id="ARBA00005912"/>
    </source>
</evidence>
<dbReference type="Gene3D" id="1.10.132.20">
    <property type="entry name" value="Ribosome-recycling factor"/>
    <property type="match status" value="1"/>
</dbReference>
<dbReference type="Proteomes" id="UP000761167">
    <property type="component" value="Unassembled WGS sequence"/>
</dbReference>
<evidence type="ECO:0000313" key="17">
    <source>
        <dbReference type="Proteomes" id="UP000430295"/>
    </source>
</evidence>
<proteinExistence type="inferred from homology"/>
<evidence type="ECO:0000313" key="12">
    <source>
        <dbReference type="EMBL" id="MTR62206.1"/>
    </source>
</evidence>
<dbReference type="AlphaFoldDB" id="A0A0F3H5M8"/>
<evidence type="ECO:0000313" key="14">
    <source>
        <dbReference type="EMBL" id="RHN27391.1"/>
    </source>
</evidence>
<dbReference type="Proteomes" id="UP000709219">
    <property type="component" value="Unassembled WGS sequence"/>
</dbReference>
<evidence type="ECO:0000313" key="8">
    <source>
        <dbReference type="EMBL" id="MBS5358846.1"/>
    </source>
</evidence>
<reference evidence="10" key="4">
    <citation type="submission" date="2023-01" db="EMBL/GenBank/DDBJ databases">
        <title>Human gut microbiome strain richness.</title>
        <authorList>
            <person name="Chen-Liaw A."/>
        </authorList>
    </citation>
    <scope>NUCLEOTIDE SEQUENCE</scope>
    <source>
        <strain evidence="10">1001262st2_G8_1001262B_160229</strain>
    </source>
</reference>
<comment type="caution">
    <text evidence="13">The sequence shown here is derived from an EMBL/GenBank/DDBJ whole genome shotgun (WGS) entry which is preliminary data.</text>
</comment>
<dbReference type="HAMAP" id="MF_00040">
    <property type="entry name" value="RRF"/>
    <property type="match status" value="1"/>
</dbReference>
<evidence type="ECO:0000313" key="16">
    <source>
        <dbReference type="Proteomes" id="UP000285773"/>
    </source>
</evidence>
<dbReference type="Gene3D" id="3.30.1360.40">
    <property type="match status" value="1"/>
</dbReference>
<dbReference type="Proteomes" id="UP000430295">
    <property type="component" value="Unassembled WGS sequence"/>
</dbReference>
<dbReference type="SUPFAM" id="SSF55194">
    <property type="entry name" value="Ribosome recycling factor, RRF"/>
    <property type="match status" value="1"/>
</dbReference>
<dbReference type="EMBL" id="JAQMJV010000013">
    <property type="protein sequence ID" value="MDB8620402.1"/>
    <property type="molecule type" value="Genomic_DNA"/>
</dbReference>
<keyword evidence="3 5" id="KW-0963">Cytoplasm</keyword>
<dbReference type="EMBL" id="JAGZZN010000001">
    <property type="protein sequence ID" value="MBS6535971.1"/>
    <property type="molecule type" value="Genomic_DNA"/>
</dbReference>
<evidence type="ECO:0000256" key="6">
    <source>
        <dbReference type="SAM" id="Coils"/>
    </source>
</evidence>
<dbReference type="Proteomes" id="UP000462658">
    <property type="component" value="Unassembled WGS sequence"/>
</dbReference>
<dbReference type="EMBL" id="JAGZFP010000018">
    <property type="protein sequence ID" value="MBS5358846.1"/>
    <property type="molecule type" value="Genomic_DNA"/>
</dbReference>
<evidence type="ECO:0000256" key="5">
    <source>
        <dbReference type="HAMAP-Rule" id="MF_00040"/>
    </source>
</evidence>
<evidence type="ECO:0000256" key="1">
    <source>
        <dbReference type="ARBA" id="ARBA00004496"/>
    </source>
</evidence>
<dbReference type="FunFam" id="3.30.1360.40:FF:000001">
    <property type="entry name" value="Ribosome-recycling factor"/>
    <property type="match status" value="1"/>
</dbReference>
<comment type="subcellular location">
    <subcellularLocation>
        <location evidence="1 5">Cytoplasm</location>
    </subcellularLocation>
</comment>
<dbReference type="EMBL" id="WMZA01000001">
    <property type="protein sequence ID" value="MTR62206.1"/>
    <property type="molecule type" value="Genomic_DNA"/>
</dbReference>
<dbReference type="GO" id="GO:0043023">
    <property type="term" value="F:ribosomal large subunit binding"/>
    <property type="evidence" value="ECO:0007669"/>
    <property type="project" value="TreeGrafter"/>
</dbReference>
<evidence type="ECO:0000313" key="11">
    <source>
        <dbReference type="EMBL" id="MTR40401.1"/>
    </source>
</evidence>
<evidence type="ECO:0000313" key="9">
    <source>
        <dbReference type="EMBL" id="MBS6535971.1"/>
    </source>
</evidence>
<keyword evidence="4 5" id="KW-0648">Protein biosynthesis</keyword>
<dbReference type="PANTHER" id="PTHR20982:SF3">
    <property type="entry name" value="MITOCHONDRIAL RIBOSOME RECYCLING FACTOR PSEUDO 1"/>
    <property type="match status" value="1"/>
</dbReference>
<dbReference type="InterPro" id="IPR023584">
    <property type="entry name" value="Ribosome_recyc_fac_dom"/>
</dbReference>
<sequence length="185" mass="20717">MANPIVEKAKERMTQSHQSLGREFGSIRAGRANASLLDRIFVEYYGVETPLNQLASITIPEARVLLITPFDKSSLKDIEHSINASDLGITPANDGSVIRLVIPALTEETRRDLAKEVKKVGENAKVAIRNIRRDAMDEAKKQEKAKEITEDELKGLEKEIQKVTDDAVKHVDEMTAHKEKELMEV</sequence>
<gene>
    <name evidence="5 8" type="primary">frr</name>
    <name evidence="13" type="ORF">DW820_03235</name>
    <name evidence="14" type="ORF">DWZ19_02775</name>
    <name evidence="11" type="ORF">GMC75_01545</name>
    <name evidence="12" type="ORF">GMC80_02270</name>
    <name evidence="9" type="ORF">KH363_00320</name>
    <name evidence="8" type="ORF">KHX87_07065</name>
    <name evidence="10" type="ORF">PNV36_08375</name>
</gene>
<evidence type="ECO:0000313" key="18">
    <source>
        <dbReference type="Proteomes" id="UP000462658"/>
    </source>
</evidence>
<dbReference type="NCBIfam" id="TIGR00496">
    <property type="entry name" value="frr"/>
    <property type="match status" value="1"/>
</dbReference>
<evidence type="ECO:0000313" key="13">
    <source>
        <dbReference type="EMBL" id="RHC96151.1"/>
    </source>
</evidence>
<keyword evidence="6" id="KW-0175">Coiled coil</keyword>
<dbReference type="PANTHER" id="PTHR20982">
    <property type="entry name" value="RIBOSOME RECYCLING FACTOR"/>
    <property type="match status" value="1"/>
</dbReference>
<accession>A0A0F3H5M8</accession>
<dbReference type="InterPro" id="IPR036191">
    <property type="entry name" value="RRF_sf"/>
</dbReference>
<dbReference type="FunFam" id="1.10.132.20:FF:000001">
    <property type="entry name" value="Ribosome-recycling factor"/>
    <property type="match status" value="1"/>
</dbReference>
<comment type="similarity">
    <text evidence="2 5">Belongs to the RRF family.</text>
</comment>
<name>A0A0F3H5M8_STRPA</name>
<feature type="coiled-coil region" evidence="6">
    <location>
        <begin position="132"/>
        <end position="173"/>
    </location>
</feature>
<protein>
    <recommendedName>
        <fullName evidence="5">Ribosome-recycling factor</fullName>
        <shortName evidence="5">RRF</shortName>
    </recommendedName>
    <alternativeName>
        <fullName evidence="5">Ribosome-releasing factor</fullName>
    </alternativeName>
</protein>
<dbReference type="CDD" id="cd00520">
    <property type="entry name" value="RRF"/>
    <property type="match status" value="1"/>
</dbReference>
<evidence type="ECO:0000256" key="4">
    <source>
        <dbReference type="ARBA" id="ARBA00022917"/>
    </source>
</evidence>
<dbReference type="EMBL" id="QSIO01000001">
    <property type="protein sequence ID" value="RHC96151.1"/>
    <property type="molecule type" value="Genomic_DNA"/>
</dbReference>
<reference evidence="15 16" key="1">
    <citation type="submission" date="2018-08" db="EMBL/GenBank/DDBJ databases">
        <title>A genome reference for cultivated species of the human gut microbiota.</title>
        <authorList>
            <person name="Zou Y."/>
            <person name="Xue W."/>
            <person name="Luo G."/>
        </authorList>
    </citation>
    <scope>NUCLEOTIDE SEQUENCE [LARGE SCALE GENOMIC DNA]</scope>
    <source>
        <strain evidence="14 15">AF30-12BH</strain>
        <strain evidence="13 16">AM33-3BH</strain>
    </source>
</reference>
<dbReference type="GeneID" id="10835438"/>
<comment type="function">
    <text evidence="5">Responsible for the release of ribosomes from messenger RNA at the termination of protein biosynthesis. May increase the efficiency of translation by recycling ribosomes from one round of translation to another.</text>
</comment>
<dbReference type="Proteomes" id="UP000285725">
    <property type="component" value="Unassembled WGS sequence"/>
</dbReference>
<dbReference type="InterPro" id="IPR002661">
    <property type="entry name" value="Ribosome_recyc_fac"/>
</dbReference>
<dbReference type="Proteomes" id="UP000285773">
    <property type="component" value="Unassembled WGS sequence"/>
</dbReference>
<reference evidence="8" key="3">
    <citation type="submission" date="2021-02" db="EMBL/GenBank/DDBJ databases">
        <title>Infant gut strain persistence is associated with maternal origin, phylogeny, and functional potential including surface adhesion and iron acquisition.</title>
        <authorList>
            <person name="Lou Y.C."/>
        </authorList>
    </citation>
    <scope>NUCLEOTIDE SEQUENCE</scope>
    <source>
        <strain evidence="9">L3_060_000G1_dasL3_060_000G1_metabat.metabat.86_ sub</strain>
        <strain evidence="8">L3_098_011G1_dasL3_098_011G1_concoct_7</strain>
    </source>
</reference>
<evidence type="ECO:0000259" key="7">
    <source>
        <dbReference type="Pfam" id="PF01765"/>
    </source>
</evidence>
<dbReference type="GO" id="GO:0005737">
    <property type="term" value="C:cytoplasm"/>
    <property type="evidence" value="ECO:0007669"/>
    <property type="project" value="UniProtKB-SubCell"/>
</dbReference>